<proteinExistence type="predicted"/>
<keyword evidence="5" id="KW-1185">Reference proteome</keyword>
<dbReference type="InterPro" id="IPR050463">
    <property type="entry name" value="Gfo/Idh/MocA_oxidrdct_glycsds"/>
</dbReference>
<dbReference type="SUPFAM" id="SSF51735">
    <property type="entry name" value="NAD(P)-binding Rossmann-fold domains"/>
    <property type="match status" value="1"/>
</dbReference>
<dbReference type="Proteomes" id="UP000597444">
    <property type="component" value="Unassembled WGS sequence"/>
</dbReference>
<evidence type="ECO:0000259" key="2">
    <source>
        <dbReference type="Pfam" id="PF01408"/>
    </source>
</evidence>
<dbReference type="Gene3D" id="3.30.360.10">
    <property type="entry name" value="Dihydrodipicolinate Reductase, domain 2"/>
    <property type="match status" value="1"/>
</dbReference>
<evidence type="ECO:0000313" key="5">
    <source>
        <dbReference type="Proteomes" id="UP000597444"/>
    </source>
</evidence>
<dbReference type="InterPro" id="IPR055170">
    <property type="entry name" value="GFO_IDH_MocA-like_dom"/>
</dbReference>
<dbReference type="InterPro" id="IPR036291">
    <property type="entry name" value="NAD(P)-bd_dom_sf"/>
</dbReference>
<feature type="domain" description="Gfo/Idh/MocA-like oxidoreductase N-terminal" evidence="2">
    <location>
        <begin position="7"/>
        <end position="120"/>
    </location>
</feature>
<feature type="domain" description="GFO/IDH/MocA-like oxidoreductase" evidence="3">
    <location>
        <begin position="133"/>
        <end position="266"/>
    </location>
</feature>
<dbReference type="AlphaFoldDB" id="A0A8J3INQ5"/>
<dbReference type="GO" id="GO:0000166">
    <property type="term" value="F:nucleotide binding"/>
    <property type="evidence" value="ECO:0007669"/>
    <property type="project" value="InterPro"/>
</dbReference>
<evidence type="ECO:0000259" key="3">
    <source>
        <dbReference type="Pfam" id="PF22725"/>
    </source>
</evidence>
<dbReference type="EMBL" id="BNJK01000001">
    <property type="protein sequence ID" value="GHO94939.1"/>
    <property type="molecule type" value="Genomic_DNA"/>
</dbReference>
<dbReference type="Gene3D" id="3.40.50.720">
    <property type="entry name" value="NAD(P)-binding Rossmann-like Domain"/>
    <property type="match status" value="1"/>
</dbReference>
<dbReference type="GO" id="GO:0016491">
    <property type="term" value="F:oxidoreductase activity"/>
    <property type="evidence" value="ECO:0007669"/>
    <property type="project" value="UniProtKB-KW"/>
</dbReference>
<accession>A0A8J3INQ5</accession>
<reference evidence="4" key="1">
    <citation type="submission" date="2020-10" db="EMBL/GenBank/DDBJ databases">
        <title>Taxonomic study of unclassified bacteria belonging to the class Ktedonobacteria.</title>
        <authorList>
            <person name="Yabe S."/>
            <person name="Wang C.M."/>
            <person name="Zheng Y."/>
            <person name="Sakai Y."/>
            <person name="Cavaletti L."/>
            <person name="Monciardini P."/>
            <person name="Donadio S."/>
        </authorList>
    </citation>
    <scope>NUCLEOTIDE SEQUENCE</scope>
    <source>
        <strain evidence="4">ID150040</strain>
    </source>
</reference>
<dbReference type="SUPFAM" id="SSF55347">
    <property type="entry name" value="Glyceraldehyde-3-phosphate dehydrogenase-like, C-terminal domain"/>
    <property type="match status" value="1"/>
</dbReference>
<name>A0A8J3INQ5_9CHLR</name>
<sequence>MTDSRTRIGIIGCGNISPIYLQAGKRFEILEVVACADIDLERAKARAAEFDIPKACSVEELLSDPDIDIVVNLTIPKAHGPVGLTVLQAGKSVYNEKPLAALREEAQPLLTTARERGLRVGGAPDTFLGGGLQTCRKLIDDGVIGEPVAATAFMMGHGHESWHPDPEFYYQVGGGPMFDMGPYYLTALINLLGPVRRVTGSARISFSERTITSQPKYGTKIAVKTPTHIAGVLDFASGAIGTIITSFDVWGHHAPIIEIYGSEGTLSVPDPNTFGGVVRVRKAREQEWAEVPLTHGYTQNSRGLGVADMAYALRSGRQHRANGELAYHVLDIMHAIHDASREGRHVELASICERPAPLPVGLREGTLDS</sequence>
<keyword evidence="1" id="KW-0560">Oxidoreductase</keyword>
<evidence type="ECO:0000313" key="4">
    <source>
        <dbReference type="EMBL" id="GHO94939.1"/>
    </source>
</evidence>
<dbReference type="Pfam" id="PF22725">
    <property type="entry name" value="GFO_IDH_MocA_C3"/>
    <property type="match status" value="1"/>
</dbReference>
<dbReference type="RefSeq" id="WP_220205646.1">
    <property type="nucleotide sequence ID" value="NZ_BNJK01000001.1"/>
</dbReference>
<dbReference type="Pfam" id="PF01408">
    <property type="entry name" value="GFO_IDH_MocA"/>
    <property type="match status" value="1"/>
</dbReference>
<protein>
    <submittedName>
        <fullName evidence="4">Dehydrogenase</fullName>
    </submittedName>
</protein>
<dbReference type="PANTHER" id="PTHR43818">
    <property type="entry name" value="BCDNA.GH03377"/>
    <property type="match status" value="1"/>
</dbReference>
<dbReference type="PANTHER" id="PTHR43818:SF11">
    <property type="entry name" value="BCDNA.GH03377"/>
    <property type="match status" value="1"/>
</dbReference>
<evidence type="ECO:0000256" key="1">
    <source>
        <dbReference type="ARBA" id="ARBA00023002"/>
    </source>
</evidence>
<comment type="caution">
    <text evidence="4">The sequence shown here is derived from an EMBL/GenBank/DDBJ whole genome shotgun (WGS) entry which is preliminary data.</text>
</comment>
<gene>
    <name evidence="4" type="ORF">KSF_049870</name>
</gene>
<dbReference type="InterPro" id="IPR000683">
    <property type="entry name" value="Gfo/Idh/MocA-like_OxRdtase_N"/>
</dbReference>
<organism evidence="4 5">
    <name type="scientific">Reticulibacter mediterranei</name>
    <dbReference type="NCBI Taxonomy" id="2778369"/>
    <lineage>
        <taxon>Bacteria</taxon>
        <taxon>Bacillati</taxon>
        <taxon>Chloroflexota</taxon>
        <taxon>Ktedonobacteria</taxon>
        <taxon>Ktedonobacterales</taxon>
        <taxon>Reticulibacteraceae</taxon>
        <taxon>Reticulibacter</taxon>
    </lineage>
</organism>